<proteinExistence type="predicted"/>
<evidence type="ECO:0000256" key="1">
    <source>
        <dbReference type="ARBA" id="ARBA00023125"/>
    </source>
</evidence>
<evidence type="ECO:0000313" key="3">
    <source>
        <dbReference type="EMBL" id="SUN62422.1"/>
    </source>
</evidence>
<dbReference type="Proteomes" id="UP000254924">
    <property type="component" value="Unassembled WGS sequence"/>
</dbReference>
<dbReference type="InterPro" id="IPR010982">
    <property type="entry name" value="Lambda_DNA-bd_dom_sf"/>
</dbReference>
<keyword evidence="1" id="KW-0238">DNA-binding</keyword>
<dbReference type="CDD" id="cd00093">
    <property type="entry name" value="HTH_XRE"/>
    <property type="match status" value="1"/>
</dbReference>
<feature type="domain" description="HTH cro/C1-type" evidence="2">
    <location>
        <begin position="4"/>
        <end position="58"/>
    </location>
</feature>
<dbReference type="PROSITE" id="PS50943">
    <property type="entry name" value="HTH_CROC1"/>
    <property type="match status" value="1"/>
</dbReference>
<dbReference type="PANTHER" id="PTHR46558:SF11">
    <property type="entry name" value="HTH-TYPE TRANSCRIPTIONAL REGULATOR XRE"/>
    <property type="match status" value="1"/>
</dbReference>
<dbReference type="SMART" id="SM00530">
    <property type="entry name" value="HTH_XRE"/>
    <property type="match status" value="1"/>
</dbReference>
<dbReference type="Pfam" id="PF01381">
    <property type="entry name" value="HTH_3"/>
    <property type="match status" value="1"/>
</dbReference>
<accession>A0A380KBG6</accession>
<dbReference type="Gene3D" id="1.10.260.40">
    <property type="entry name" value="lambda repressor-like DNA-binding domains"/>
    <property type="match status" value="1"/>
</dbReference>
<evidence type="ECO:0000259" key="2">
    <source>
        <dbReference type="PROSITE" id="PS50943"/>
    </source>
</evidence>
<dbReference type="GO" id="GO:0003677">
    <property type="term" value="F:DNA binding"/>
    <property type="evidence" value="ECO:0007669"/>
    <property type="project" value="UniProtKB-KW"/>
</dbReference>
<dbReference type="AlphaFoldDB" id="A0A380KBG6"/>
<dbReference type="SUPFAM" id="SSF47413">
    <property type="entry name" value="lambda repressor-like DNA-binding domains"/>
    <property type="match status" value="1"/>
</dbReference>
<keyword evidence="4" id="KW-1185">Reference proteome</keyword>
<gene>
    <name evidence="3" type="ORF">NCTC12224_01875</name>
</gene>
<name>A0A380KBG6_9STRE</name>
<organism evidence="3 4">
    <name type="scientific">Streptococcus hyointestinalis</name>
    <dbReference type="NCBI Taxonomy" id="1337"/>
    <lineage>
        <taxon>Bacteria</taxon>
        <taxon>Bacillati</taxon>
        <taxon>Bacillota</taxon>
        <taxon>Bacilli</taxon>
        <taxon>Lactobacillales</taxon>
        <taxon>Streptococcaceae</taxon>
        <taxon>Streptococcus</taxon>
    </lineage>
</organism>
<reference evidence="3 4" key="1">
    <citation type="submission" date="2018-06" db="EMBL/GenBank/DDBJ databases">
        <authorList>
            <consortium name="Pathogen Informatics"/>
            <person name="Doyle S."/>
        </authorList>
    </citation>
    <scope>NUCLEOTIDE SEQUENCE [LARGE SCALE GENOMIC DNA]</scope>
    <source>
        <strain evidence="3 4">NCTC12224</strain>
    </source>
</reference>
<evidence type="ECO:0000313" key="4">
    <source>
        <dbReference type="Proteomes" id="UP000254924"/>
    </source>
</evidence>
<dbReference type="PANTHER" id="PTHR46558">
    <property type="entry name" value="TRACRIPTIONAL REGULATORY PROTEIN-RELATED-RELATED"/>
    <property type="match status" value="1"/>
</dbReference>
<protein>
    <submittedName>
        <fullName evidence="3">XRE family transcriptional regulator</fullName>
    </submittedName>
</protein>
<sequence>MNRLKELRQEKKAKQEDLAEVAGVSAMTISRWENGESTIKSDKAQKLADFFNVPVAYLLNFTDDRTFGYIDDDNTQELIEMGQEYAKYYLKDKTLEQFENLIKKNTNISELSKIDENGLFSSVDPSYIVHLKITDIYQLLALAPREYQQIILAWSCLTYDEQMKMLDMLNRLIGQKFSDNNQNETN</sequence>
<dbReference type="EMBL" id="UHFN01000007">
    <property type="protein sequence ID" value="SUN62422.1"/>
    <property type="molecule type" value="Genomic_DNA"/>
</dbReference>
<dbReference type="InterPro" id="IPR001387">
    <property type="entry name" value="Cro/C1-type_HTH"/>
</dbReference>